<evidence type="ECO:0000313" key="2">
    <source>
        <dbReference type="EMBL" id="THH00391.1"/>
    </source>
</evidence>
<dbReference type="EMBL" id="SGPK01000636">
    <property type="protein sequence ID" value="THH00391.1"/>
    <property type="molecule type" value="Genomic_DNA"/>
</dbReference>
<protein>
    <submittedName>
        <fullName evidence="2">Uncharacterized protein</fullName>
    </submittedName>
</protein>
<feature type="region of interest" description="Disordered" evidence="1">
    <location>
        <begin position="1"/>
        <end position="51"/>
    </location>
</feature>
<proteinExistence type="predicted"/>
<evidence type="ECO:0000313" key="3">
    <source>
        <dbReference type="Proteomes" id="UP000308199"/>
    </source>
</evidence>
<dbReference type="Proteomes" id="UP000308199">
    <property type="component" value="Unassembled WGS sequence"/>
</dbReference>
<organism evidence="2 3">
    <name type="scientific">Phellinidium pouzarii</name>
    <dbReference type="NCBI Taxonomy" id="167371"/>
    <lineage>
        <taxon>Eukaryota</taxon>
        <taxon>Fungi</taxon>
        <taxon>Dikarya</taxon>
        <taxon>Basidiomycota</taxon>
        <taxon>Agaricomycotina</taxon>
        <taxon>Agaricomycetes</taxon>
        <taxon>Hymenochaetales</taxon>
        <taxon>Hymenochaetaceae</taxon>
        <taxon>Phellinidium</taxon>
    </lineage>
</organism>
<gene>
    <name evidence="2" type="ORF">EW145_g7086</name>
</gene>
<name>A0A4S4KQ70_9AGAM</name>
<keyword evidence="3" id="KW-1185">Reference proteome</keyword>
<reference evidence="2 3" key="1">
    <citation type="submission" date="2019-02" db="EMBL/GenBank/DDBJ databases">
        <title>Genome sequencing of the rare red list fungi Phellinidium pouzarii.</title>
        <authorList>
            <person name="Buettner E."/>
            <person name="Kellner H."/>
        </authorList>
    </citation>
    <scope>NUCLEOTIDE SEQUENCE [LARGE SCALE GENOMIC DNA]</scope>
    <source>
        <strain evidence="2 3">DSM 108285</strain>
    </source>
</reference>
<sequence length="51" mass="5286">MDSSNYHHSPYHSDLDVPDPSSSPYADFNSPAAPGSPNSTLNQAALGASLP</sequence>
<evidence type="ECO:0000256" key="1">
    <source>
        <dbReference type="SAM" id="MobiDB-lite"/>
    </source>
</evidence>
<feature type="non-terminal residue" evidence="2">
    <location>
        <position position="51"/>
    </location>
</feature>
<dbReference type="AlphaFoldDB" id="A0A4S4KQ70"/>
<comment type="caution">
    <text evidence="2">The sequence shown here is derived from an EMBL/GenBank/DDBJ whole genome shotgun (WGS) entry which is preliminary data.</text>
</comment>
<accession>A0A4S4KQ70</accession>